<evidence type="ECO:0000313" key="2">
    <source>
        <dbReference type="Proteomes" id="UP001597189"/>
    </source>
</evidence>
<keyword evidence="2" id="KW-1185">Reference proteome</keyword>
<accession>A0ABW4D4Z2</accession>
<comment type="caution">
    <text evidence="1">The sequence shown here is derived from an EMBL/GenBank/DDBJ whole genome shotgun (WGS) entry which is preliminary data.</text>
</comment>
<evidence type="ECO:0000313" key="1">
    <source>
        <dbReference type="EMBL" id="MFD1455660.1"/>
    </source>
</evidence>
<sequence length="94" mass="10549">MPTKDKETDRINTRINHDIKARAQNELAKNGLTISEYMRIVLTGVANYGLPTHFAQPSKEVIASILEMTDVVSGNKKPENVAHSREELNQMLES</sequence>
<protein>
    <submittedName>
        <fullName evidence="1">Type II toxin-antitoxin system RelB/DinJ family antitoxin</fullName>
    </submittedName>
</protein>
<gene>
    <name evidence="1" type="ORF">ACFQ44_08240</name>
</gene>
<dbReference type="EMBL" id="JBHTOD010000006">
    <property type="protein sequence ID" value="MFD1455660.1"/>
    <property type="molecule type" value="Genomic_DNA"/>
</dbReference>
<dbReference type="InterPro" id="IPR013321">
    <property type="entry name" value="Arc_rbn_hlx_hlx"/>
</dbReference>
<organism evidence="1 2">
    <name type="scientific">Levilactobacillus lanxiensis</name>
    <dbReference type="NCBI Taxonomy" id="2799568"/>
    <lineage>
        <taxon>Bacteria</taxon>
        <taxon>Bacillati</taxon>
        <taxon>Bacillota</taxon>
        <taxon>Bacilli</taxon>
        <taxon>Lactobacillales</taxon>
        <taxon>Lactobacillaceae</taxon>
        <taxon>Levilactobacillus</taxon>
    </lineage>
</organism>
<dbReference type="InterPro" id="IPR007337">
    <property type="entry name" value="RelB/DinJ"/>
</dbReference>
<dbReference type="Pfam" id="PF04221">
    <property type="entry name" value="RelB"/>
    <property type="match status" value="1"/>
</dbReference>
<dbReference type="Gene3D" id="1.10.1220.10">
    <property type="entry name" value="Met repressor-like"/>
    <property type="match status" value="1"/>
</dbReference>
<name>A0ABW4D4Z2_9LACO</name>
<dbReference type="RefSeq" id="WP_203645812.1">
    <property type="nucleotide sequence ID" value="NZ_BOLN01000006.1"/>
</dbReference>
<reference evidence="2" key="1">
    <citation type="journal article" date="2019" name="Int. J. Syst. Evol. Microbiol.">
        <title>The Global Catalogue of Microorganisms (GCM) 10K type strain sequencing project: providing services to taxonomists for standard genome sequencing and annotation.</title>
        <authorList>
            <consortium name="The Broad Institute Genomics Platform"/>
            <consortium name="The Broad Institute Genome Sequencing Center for Infectious Disease"/>
            <person name="Wu L."/>
            <person name="Ma J."/>
        </authorList>
    </citation>
    <scope>NUCLEOTIDE SEQUENCE [LARGE SCALE GENOMIC DNA]</scope>
    <source>
        <strain evidence="2">CCM 8979</strain>
    </source>
</reference>
<dbReference type="Proteomes" id="UP001597189">
    <property type="component" value="Unassembled WGS sequence"/>
</dbReference>
<proteinExistence type="predicted"/>